<reference evidence="2 3" key="1">
    <citation type="journal article" date="2016" name="Mol. Biol. Evol.">
        <title>Comparative Genomics of Early-Diverging Mushroom-Forming Fungi Provides Insights into the Origins of Lignocellulose Decay Capabilities.</title>
        <authorList>
            <person name="Nagy L.G."/>
            <person name="Riley R."/>
            <person name="Tritt A."/>
            <person name="Adam C."/>
            <person name="Daum C."/>
            <person name="Floudas D."/>
            <person name="Sun H."/>
            <person name="Yadav J.S."/>
            <person name="Pangilinan J."/>
            <person name="Larsson K.H."/>
            <person name="Matsuura K."/>
            <person name="Barry K."/>
            <person name="Labutti K."/>
            <person name="Kuo R."/>
            <person name="Ohm R.A."/>
            <person name="Bhattacharya S.S."/>
            <person name="Shirouzu T."/>
            <person name="Yoshinaga Y."/>
            <person name="Martin F.M."/>
            <person name="Grigoriev I.V."/>
            <person name="Hibbett D.S."/>
        </authorList>
    </citation>
    <scope>NUCLEOTIDE SEQUENCE [LARGE SCALE GENOMIC DNA]</scope>
    <source>
        <strain evidence="2 3">HHB9708</strain>
    </source>
</reference>
<feature type="region of interest" description="Disordered" evidence="1">
    <location>
        <begin position="212"/>
        <end position="244"/>
    </location>
</feature>
<evidence type="ECO:0000313" key="3">
    <source>
        <dbReference type="Proteomes" id="UP000076722"/>
    </source>
</evidence>
<name>A0A164RBF2_9AGAM</name>
<accession>A0A164RBF2</accession>
<evidence type="ECO:0000313" key="2">
    <source>
        <dbReference type="EMBL" id="KZS90414.1"/>
    </source>
</evidence>
<protein>
    <submittedName>
        <fullName evidence="2">Uncharacterized protein</fullName>
    </submittedName>
</protein>
<organism evidence="2 3">
    <name type="scientific">Sistotremastrum niveocremeum HHB9708</name>
    <dbReference type="NCBI Taxonomy" id="1314777"/>
    <lineage>
        <taxon>Eukaryota</taxon>
        <taxon>Fungi</taxon>
        <taxon>Dikarya</taxon>
        <taxon>Basidiomycota</taxon>
        <taxon>Agaricomycotina</taxon>
        <taxon>Agaricomycetes</taxon>
        <taxon>Sistotremastrales</taxon>
        <taxon>Sistotremastraceae</taxon>
        <taxon>Sertulicium</taxon>
        <taxon>Sertulicium niveocremeum</taxon>
    </lineage>
</organism>
<sequence>MFSFIRFATTPTQRDISLARIEPPLLVPVVALQATDHFISRPAPNRVLPDIFDNPILSFCLMYFFGVLTGIAVTSLSRTGYDANPSILPTNRVLEPLEKKTWSSCWVSLRCYPRSVARMSWSLALRLTLTGCAHTSQLLRSAPPVSGNVPSHFWAFIRFSVTKAHLTHELPYNPKATRKAIEYWLSYILSPAIKVSGLATLCGVQPNIHNDITPSSSNSSSSTLVESTPASSPPKSLRRRPSKSFIPSTKLASEKTWEIYAFRRGQRTSLLSQAHYFYLEPIIEERNRQTRLADAMKNPPISLTRRLSRKRAPSVSIVRGVKPKPIYAPAYSKETSLSWLSETIHDRISSSSTGDRLVE</sequence>
<dbReference type="EMBL" id="KV419421">
    <property type="protein sequence ID" value="KZS90414.1"/>
    <property type="molecule type" value="Genomic_DNA"/>
</dbReference>
<gene>
    <name evidence="2" type="ORF">SISNIDRAFT_488299</name>
</gene>
<keyword evidence="3" id="KW-1185">Reference proteome</keyword>
<dbReference type="Proteomes" id="UP000076722">
    <property type="component" value="Unassembled WGS sequence"/>
</dbReference>
<dbReference type="AlphaFoldDB" id="A0A164RBF2"/>
<feature type="compositionally biased region" description="Low complexity" evidence="1">
    <location>
        <begin position="213"/>
        <end position="235"/>
    </location>
</feature>
<proteinExistence type="predicted"/>
<evidence type="ECO:0000256" key="1">
    <source>
        <dbReference type="SAM" id="MobiDB-lite"/>
    </source>
</evidence>